<evidence type="ECO:0000256" key="1">
    <source>
        <dbReference type="ARBA" id="ARBA00010105"/>
    </source>
</evidence>
<comment type="caution">
    <text evidence="2">The sequence shown here is derived from an EMBL/GenBank/DDBJ whole genome shotgun (WGS) entry which is preliminary data.</text>
</comment>
<name>A0A0F9W9W3_9MICR</name>
<dbReference type="EMBL" id="JPQZ01000076">
    <property type="protein sequence ID" value="KKO74401.1"/>
    <property type="molecule type" value="Genomic_DNA"/>
</dbReference>
<protein>
    <recommendedName>
        <fullName evidence="4">Metal-dependent protein hydrolase</fullName>
    </recommendedName>
</protein>
<dbReference type="AlphaFoldDB" id="A0A0F9W9W3"/>
<dbReference type="InterPro" id="IPR003226">
    <property type="entry name" value="MYG1_exonuclease"/>
</dbReference>
<dbReference type="RefSeq" id="XP_024330143.1">
    <property type="nucleotide sequence ID" value="XM_024476366.1"/>
</dbReference>
<dbReference type="OMA" id="FHANSWL"/>
<dbReference type="VEuPathDB" id="MicrosporidiaDB:AAJ76_7500017326"/>
<proteinExistence type="inferred from homology"/>
<dbReference type="VEuPathDB" id="MicrosporidiaDB:G9O61_00g012890"/>
<dbReference type="PANTHER" id="PTHR11215:SF1">
    <property type="entry name" value="MYG1 EXONUCLEASE"/>
    <property type="match status" value="1"/>
</dbReference>
<dbReference type="OrthoDB" id="10265310at2759"/>
<reference evidence="2 3" key="1">
    <citation type="journal article" date="2015" name="Environ. Microbiol.">
        <title>Genome analyses suggest the presence of polyploidy and recent human-driven expansions in eight global populations of the honeybee pathogen Nosema ceranae.</title>
        <authorList>
            <person name="Pelin A."/>
            <person name="Selman M."/>
            <person name="Aris-Brosou S."/>
            <person name="Farinelli L."/>
            <person name="Corradi N."/>
        </authorList>
    </citation>
    <scope>NUCLEOTIDE SEQUENCE [LARGE SCALE GENOMIC DNA]</scope>
    <source>
        <strain evidence="2 3">PA08 1199</strain>
    </source>
</reference>
<dbReference type="Proteomes" id="UP000034350">
    <property type="component" value="Unassembled WGS sequence"/>
</dbReference>
<dbReference type="GeneID" id="36321319"/>
<accession>A0A0F9W9W3</accession>
<comment type="similarity">
    <text evidence="1">Belongs to the MYG1 family.</text>
</comment>
<dbReference type="PANTHER" id="PTHR11215">
    <property type="entry name" value="METAL DEPENDENT HYDROLASE - RELATED"/>
    <property type="match status" value="1"/>
</dbReference>
<dbReference type="Pfam" id="PF03690">
    <property type="entry name" value="MYG1_exonuc"/>
    <property type="match status" value="1"/>
</dbReference>
<organism evidence="2 3">
    <name type="scientific">Vairimorpha ceranae</name>
    <dbReference type="NCBI Taxonomy" id="40302"/>
    <lineage>
        <taxon>Eukaryota</taxon>
        <taxon>Fungi</taxon>
        <taxon>Fungi incertae sedis</taxon>
        <taxon>Microsporidia</taxon>
        <taxon>Nosematidae</taxon>
        <taxon>Vairimorpha</taxon>
    </lineage>
</organism>
<gene>
    <name evidence="2" type="ORF">AAJ76_7500017326</name>
</gene>
<dbReference type="VEuPathDB" id="MicrosporidiaDB:NCER_100767"/>
<evidence type="ECO:0000313" key="3">
    <source>
        <dbReference type="Proteomes" id="UP000034350"/>
    </source>
</evidence>
<evidence type="ECO:0008006" key="4">
    <source>
        <dbReference type="Google" id="ProtNLM"/>
    </source>
</evidence>
<dbReference type="GO" id="GO:0005634">
    <property type="term" value="C:nucleus"/>
    <property type="evidence" value="ECO:0007669"/>
    <property type="project" value="TreeGrafter"/>
</dbReference>
<evidence type="ECO:0000313" key="2">
    <source>
        <dbReference type="EMBL" id="KKO74401.1"/>
    </source>
</evidence>
<sequence length="300" mass="35612">MKLVTHDGKFHYDEVLASSILLFIYPNAELIRTRDLVEISKGDIVYDVGSEFNPSTKRFDHHQHSFKETYSNKYNFKLSSAGLIYKYFQKELFQYFEIYDTHPLYERLTDKVYNEFFLGADCVDNGIDIWNIVKPRTIYDVVNDLNVDNDCFSEAQTKNFYEAVKIVSDDFIRYMYKVKDYWLKYYSECEEKIKNLSGHILQSDKYYDVDLILDIEKQYNKDVYYLVYPQNNQYRIRAINVESKTMASKLPLKEEWRGKRGKELNDLFEGAIFVHYSGFIGIHKTKEGALKMCENTINSK</sequence>
<dbReference type="GO" id="GO:0005737">
    <property type="term" value="C:cytoplasm"/>
    <property type="evidence" value="ECO:0007669"/>
    <property type="project" value="TreeGrafter"/>
</dbReference>
<keyword evidence="3" id="KW-1185">Reference proteome</keyword>